<dbReference type="EMBL" id="CP041186">
    <property type="protein sequence ID" value="QDG52950.1"/>
    <property type="molecule type" value="Genomic_DNA"/>
</dbReference>
<dbReference type="PANTHER" id="PTHR45138">
    <property type="entry name" value="REGULATORY COMPONENTS OF SENSORY TRANSDUCTION SYSTEM"/>
    <property type="match status" value="1"/>
</dbReference>
<dbReference type="Gene3D" id="3.30.450.40">
    <property type="match status" value="2"/>
</dbReference>
<dbReference type="Pfam" id="PF01590">
    <property type="entry name" value="GAF"/>
    <property type="match status" value="2"/>
</dbReference>
<dbReference type="CDD" id="cd01949">
    <property type="entry name" value="GGDEF"/>
    <property type="match status" value="1"/>
</dbReference>
<dbReference type="PANTHER" id="PTHR45138:SF9">
    <property type="entry name" value="DIGUANYLATE CYCLASE DGCM-RELATED"/>
    <property type="match status" value="1"/>
</dbReference>
<dbReference type="SMART" id="SM00065">
    <property type="entry name" value="GAF"/>
    <property type="match status" value="2"/>
</dbReference>
<dbReference type="OrthoDB" id="9759607at2"/>
<feature type="transmembrane region" description="Helical" evidence="2">
    <location>
        <begin position="20"/>
        <end position="40"/>
    </location>
</feature>
<dbReference type="InterPro" id="IPR029787">
    <property type="entry name" value="Nucleotide_cyclase"/>
</dbReference>
<dbReference type="NCBIfam" id="TIGR00254">
    <property type="entry name" value="GGDEF"/>
    <property type="match status" value="1"/>
</dbReference>
<sequence length="728" mass="81100">MAVMSATTRSLTRRPQTIEASWPTGLAMLGALLYVVGYVGNPSLPLPINIAAAVVLLGVCVWSGWRAWSLRGADKSVAFQLERSVLYVTTAFVLVRSLYGFGVDTYPLVYLLLAFLVTFQERQAAIGAVVAALVLEWGSQLLGTSAGAAELSAGFELQQQLDWASLTTRTAFIGLFGFLSYGVHGTEVLERRRRHRREVEEEREKMLRQAREYRLLNSGRVDAAAGDRTQAEEMAVYDAVEAVQHTTYVSLSLLKTALQCHTCVLLWFDVRGENLHIKELVSDSDGIVEGDIKPAKGVIGGISRRREPVNLENLRNGFRGIPYYRDPQAIKHFLGVPVIENGHLRGVLCADRKGGMPFSSTDVNVAEEAAAYILRAVENERMFTSIERTKFELGRFFEASRRLNGVLTPQDVYEVALESIAGIVEYDFAAITVFDEADNLHRIEALDHTGAFGVDVEDWQGKTFGENSGLVAMVVKNCHYLPYGGQVRESDPVIFTRDERLDAVRSMLVLPLIAHDEPIGTLVICHKEAGQFGSERREMLEVVGNQVAISLQNARLYAQMEEMATTDGLTGLANHRSFQSKLDEVIARHRRTEEPFGLILTDIDHFKSVNDTYGHPVGDEVLRQVSRVFKESLREVDVPCRYGGEEFAIILEDTDRKGAMTIANRLRESVAALEFQSDQGPFQCTISMGVTIWPTDERDKQPLIDLTDQALYYSKEHGRNRVTSAEEL</sequence>
<keyword evidence="1" id="KW-0175">Coiled coil</keyword>
<protein>
    <submittedName>
        <fullName evidence="4">Diguanylate cyclase</fullName>
    </submittedName>
</protein>
<dbReference type="PROSITE" id="PS50887">
    <property type="entry name" value="GGDEF"/>
    <property type="match status" value="1"/>
</dbReference>
<keyword evidence="2" id="KW-0812">Transmembrane</keyword>
<dbReference type="SUPFAM" id="SSF55781">
    <property type="entry name" value="GAF domain-like"/>
    <property type="match status" value="2"/>
</dbReference>
<dbReference type="FunFam" id="3.30.70.270:FF:000001">
    <property type="entry name" value="Diguanylate cyclase domain protein"/>
    <property type="match status" value="1"/>
</dbReference>
<evidence type="ECO:0000259" key="3">
    <source>
        <dbReference type="PROSITE" id="PS50887"/>
    </source>
</evidence>
<accession>A0A4Y6PXJ2</accession>
<dbReference type="GO" id="GO:0052621">
    <property type="term" value="F:diguanylate cyclase activity"/>
    <property type="evidence" value="ECO:0007669"/>
    <property type="project" value="TreeGrafter"/>
</dbReference>
<dbReference type="AlphaFoldDB" id="A0A4Y6PXJ2"/>
<dbReference type="InterPro" id="IPR050469">
    <property type="entry name" value="Diguanylate_Cyclase"/>
</dbReference>
<evidence type="ECO:0000313" key="4">
    <source>
        <dbReference type="EMBL" id="QDG52950.1"/>
    </source>
</evidence>
<organism evidence="4 5">
    <name type="scientific">Persicimonas caeni</name>
    <dbReference type="NCBI Taxonomy" id="2292766"/>
    <lineage>
        <taxon>Bacteria</taxon>
        <taxon>Deltaproteobacteria</taxon>
        <taxon>Bradymonadales</taxon>
        <taxon>Bradymonadaceae</taxon>
        <taxon>Persicimonas</taxon>
    </lineage>
</organism>
<reference evidence="4 5" key="1">
    <citation type="submission" date="2019-06" db="EMBL/GenBank/DDBJ databases">
        <title>Persicimonas caeni gen. nov., sp. nov., a predatory bacterium isolated from solar saltern.</title>
        <authorList>
            <person name="Wang S."/>
        </authorList>
    </citation>
    <scope>NUCLEOTIDE SEQUENCE [LARGE SCALE GENOMIC DNA]</scope>
    <source>
        <strain evidence="4 5">YN101</strain>
    </source>
</reference>
<feature type="coiled-coil region" evidence="1">
    <location>
        <begin position="189"/>
        <end position="216"/>
    </location>
</feature>
<dbReference type="Pfam" id="PF00990">
    <property type="entry name" value="GGDEF"/>
    <property type="match status" value="1"/>
</dbReference>
<keyword evidence="2" id="KW-1133">Transmembrane helix</keyword>
<dbReference type="SMART" id="SM00267">
    <property type="entry name" value="GGDEF"/>
    <property type="match status" value="1"/>
</dbReference>
<keyword evidence="5" id="KW-1185">Reference proteome</keyword>
<dbReference type="InterPro" id="IPR003018">
    <property type="entry name" value="GAF"/>
</dbReference>
<name>A0A4Y6PXJ2_PERCE</name>
<dbReference type="Proteomes" id="UP000315995">
    <property type="component" value="Chromosome"/>
</dbReference>
<keyword evidence="2" id="KW-0472">Membrane</keyword>
<evidence type="ECO:0000256" key="1">
    <source>
        <dbReference type="SAM" id="Coils"/>
    </source>
</evidence>
<gene>
    <name evidence="4" type="ORF">FIV42_20040</name>
</gene>
<feature type="domain" description="GGDEF" evidence="3">
    <location>
        <begin position="594"/>
        <end position="727"/>
    </location>
</feature>
<feature type="transmembrane region" description="Helical" evidence="2">
    <location>
        <begin position="46"/>
        <end position="65"/>
    </location>
</feature>
<dbReference type="InterPro" id="IPR000160">
    <property type="entry name" value="GGDEF_dom"/>
</dbReference>
<feature type="transmembrane region" description="Helical" evidence="2">
    <location>
        <begin position="108"/>
        <end position="135"/>
    </location>
</feature>
<accession>A0A5B8Y881</accession>
<proteinExistence type="predicted"/>
<dbReference type="InterPro" id="IPR043128">
    <property type="entry name" value="Rev_trsase/Diguanyl_cyclase"/>
</dbReference>
<dbReference type="SUPFAM" id="SSF55073">
    <property type="entry name" value="Nucleotide cyclase"/>
    <property type="match status" value="1"/>
</dbReference>
<dbReference type="Gene3D" id="3.30.70.270">
    <property type="match status" value="1"/>
</dbReference>
<evidence type="ECO:0000256" key="2">
    <source>
        <dbReference type="SAM" id="Phobius"/>
    </source>
</evidence>
<evidence type="ECO:0000313" key="5">
    <source>
        <dbReference type="Proteomes" id="UP000315995"/>
    </source>
</evidence>
<dbReference type="InterPro" id="IPR029016">
    <property type="entry name" value="GAF-like_dom_sf"/>
</dbReference>